<evidence type="ECO:0000313" key="1">
    <source>
        <dbReference type="EMBL" id="SBS45153.1"/>
    </source>
</evidence>
<protein>
    <submittedName>
        <fullName evidence="1">Uncharacterized protein</fullName>
    </submittedName>
</protein>
<organism evidence="1">
    <name type="scientific">Nothobranchius furzeri</name>
    <name type="common">Turquoise killifish</name>
    <dbReference type="NCBI Taxonomy" id="105023"/>
    <lineage>
        <taxon>Eukaryota</taxon>
        <taxon>Metazoa</taxon>
        <taxon>Chordata</taxon>
        <taxon>Craniata</taxon>
        <taxon>Vertebrata</taxon>
        <taxon>Euteleostomi</taxon>
        <taxon>Actinopterygii</taxon>
        <taxon>Neopterygii</taxon>
        <taxon>Teleostei</taxon>
        <taxon>Neoteleostei</taxon>
        <taxon>Acanthomorphata</taxon>
        <taxon>Ovalentaria</taxon>
        <taxon>Atherinomorphae</taxon>
        <taxon>Cyprinodontiformes</taxon>
        <taxon>Nothobranchiidae</taxon>
        <taxon>Nothobranchius</taxon>
    </lineage>
</organism>
<sequence length="71" mass="8564">QTQPAKLQTRHTRSFNLLLNLKYEQIKMSHFDQADYAVFRERLAVIQRRGNRVELLMKQVQEKLTEVDFLM</sequence>
<accession>A0A1A8UDE8</accession>
<dbReference type="AlphaFoldDB" id="A0A1A8UDE8"/>
<feature type="non-terminal residue" evidence="1">
    <location>
        <position position="1"/>
    </location>
</feature>
<feature type="non-terminal residue" evidence="1">
    <location>
        <position position="71"/>
    </location>
</feature>
<dbReference type="EMBL" id="HAEJ01004696">
    <property type="protein sequence ID" value="SBS45153.1"/>
    <property type="molecule type" value="Transcribed_RNA"/>
</dbReference>
<reference evidence="1" key="1">
    <citation type="submission" date="2016-05" db="EMBL/GenBank/DDBJ databases">
        <authorList>
            <person name="Lavstsen T."/>
            <person name="Jespersen J.S."/>
        </authorList>
    </citation>
    <scope>NUCLEOTIDE SEQUENCE</scope>
    <source>
        <tissue evidence="1">Brain</tissue>
    </source>
</reference>
<reference evidence="1" key="2">
    <citation type="submission" date="2016-06" db="EMBL/GenBank/DDBJ databases">
        <title>The genome of a short-lived fish provides insights into sex chromosome evolution and the genetic control of aging.</title>
        <authorList>
            <person name="Reichwald K."/>
            <person name="Felder M."/>
            <person name="Petzold A."/>
            <person name="Koch P."/>
            <person name="Groth M."/>
            <person name="Platzer M."/>
        </authorList>
    </citation>
    <scope>NUCLEOTIDE SEQUENCE</scope>
    <source>
        <tissue evidence="1">Brain</tissue>
    </source>
</reference>
<name>A0A1A8UDE8_NOTFU</name>
<gene>
    <name evidence="1" type="primary">Nfu_g_1_009209</name>
</gene>
<proteinExistence type="predicted"/>